<reference evidence="2 3" key="1">
    <citation type="journal article" date="2018" name="Sci. Rep.">
        <title>Genomic signatures of local adaptation to the degree of environmental predictability in rotifers.</title>
        <authorList>
            <person name="Franch-Gras L."/>
            <person name="Hahn C."/>
            <person name="Garcia-Roger E.M."/>
            <person name="Carmona M.J."/>
            <person name="Serra M."/>
            <person name="Gomez A."/>
        </authorList>
    </citation>
    <scope>NUCLEOTIDE SEQUENCE [LARGE SCALE GENOMIC DNA]</scope>
    <source>
        <strain evidence="2">HYR1</strain>
    </source>
</reference>
<sequence>MTIMPLNHDSKIFTKFDRIYCLVFFLFFYSFRTNLLPVVFYRAFFEANIFKAKTDLYQVCDNVFKYSTDLTSGFLLVKMNPKEEN</sequence>
<evidence type="ECO:0000256" key="1">
    <source>
        <dbReference type="SAM" id="Phobius"/>
    </source>
</evidence>
<dbReference type="Proteomes" id="UP000276133">
    <property type="component" value="Unassembled WGS sequence"/>
</dbReference>
<keyword evidence="1" id="KW-0472">Membrane</keyword>
<proteinExistence type="predicted"/>
<dbReference type="EMBL" id="REGN01000742">
    <property type="protein sequence ID" value="RNA39526.1"/>
    <property type="molecule type" value="Genomic_DNA"/>
</dbReference>
<keyword evidence="1" id="KW-1133">Transmembrane helix</keyword>
<comment type="caution">
    <text evidence="2">The sequence shown here is derived from an EMBL/GenBank/DDBJ whole genome shotgun (WGS) entry which is preliminary data.</text>
</comment>
<gene>
    <name evidence="2" type="ORF">BpHYR1_014350</name>
</gene>
<accession>A0A3M7SUU5</accession>
<dbReference type="AlphaFoldDB" id="A0A3M7SUU5"/>
<protein>
    <submittedName>
        <fullName evidence="2">Uncharacterized protein</fullName>
    </submittedName>
</protein>
<keyword evidence="1" id="KW-0812">Transmembrane</keyword>
<organism evidence="2 3">
    <name type="scientific">Brachionus plicatilis</name>
    <name type="common">Marine rotifer</name>
    <name type="synonym">Brachionus muelleri</name>
    <dbReference type="NCBI Taxonomy" id="10195"/>
    <lineage>
        <taxon>Eukaryota</taxon>
        <taxon>Metazoa</taxon>
        <taxon>Spiralia</taxon>
        <taxon>Gnathifera</taxon>
        <taxon>Rotifera</taxon>
        <taxon>Eurotatoria</taxon>
        <taxon>Monogononta</taxon>
        <taxon>Pseudotrocha</taxon>
        <taxon>Ploima</taxon>
        <taxon>Brachionidae</taxon>
        <taxon>Brachionus</taxon>
    </lineage>
</organism>
<name>A0A3M7SUU5_BRAPC</name>
<evidence type="ECO:0000313" key="2">
    <source>
        <dbReference type="EMBL" id="RNA39526.1"/>
    </source>
</evidence>
<evidence type="ECO:0000313" key="3">
    <source>
        <dbReference type="Proteomes" id="UP000276133"/>
    </source>
</evidence>
<keyword evidence="3" id="KW-1185">Reference proteome</keyword>
<feature type="transmembrane region" description="Helical" evidence="1">
    <location>
        <begin position="20"/>
        <end position="44"/>
    </location>
</feature>